<proteinExistence type="inferred from homology"/>
<dbReference type="InterPro" id="IPR017853">
    <property type="entry name" value="GH"/>
</dbReference>
<evidence type="ECO:0000256" key="1">
    <source>
        <dbReference type="ARBA" id="ARBA00008061"/>
    </source>
</evidence>
<evidence type="ECO:0000313" key="10">
    <source>
        <dbReference type="EMBL" id="KUK81862.1"/>
    </source>
</evidence>
<evidence type="ECO:0000256" key="3">
    <source>
        <dbReference type="ARBA" id="ARBA00022801"/>
    </source>
</evidence>
<gene>
    <name evidence="10" type="ORF">XD94_0285</name>
</gene>
<dbReference type="Pfam" id="PF00128">
    <property type="entry name" value="Alpha-amylase"/>
    <property type="match status" value="1"/>
</dbReference>
<dbReference type="PANTHER" id="PTHR43002">
    <property type="entry name" value="GLYCOGEN DEBRANCHING ENZYME"/>
    <property type="match status" value="1"/>
</dbReference>
<dbReference type="GO" id="GO:0030246">
    <property type="term" value="F:carbohydrate binding"/>
    <property type="evidence" value="ECO:0007669"/>
    <property type="project" value="InterPro"/>
</dbReference>
<dbReference type="InterPro" id="IPR049117">
    <property type="entry name" value="pulA_all-beta"/>
</dbReference>
<dbReference type="Proteomes" id="UP000054092">
    <property type="component" value="Unassembled WGS sequence"/>
</dbReference>
<dbReference type="Gene3D" id="3.20.20.80">
    <property type="entry name" value="Glycosidases"/>
    <property type="match status" value="1"/>
</dbReference>
<dbReference type="PATRIC" id="fig|1184387.3.peg.597"/>
<reference evidence="11" key="1">
    <citation type="journal article" date="2015" name="MBio">
        <title>Genome-Resolved Metagenomic Analysis Reveals Roles for Candidate Phyla and Other Microbial Community Members in Biogeochemical Transformations in Oil Reservoirs.</title>
        <authorList>
            <person name="Hu P."/>
            <person name="Tom L."/>
            <person name="Singh A."/>
            <person name="Thomas B.C."/>
            <person name="Baker B.J."/>
            <person name="Piceno Y.M."/>
            <person name="Andersen G.L."/>
            <person name="Banfield J.F."/>
        </authorList>
    </citation>
    <scope>NUCLEOTIDE SEQUENCE [LARGE SCALE GENOMIC DNA]</scope>
</reference>
<dbReference type="Pfam" id="PF21653">
    <property type="entry name" value="pulA_all-beta"/>
    <property type="match status" value="1"/>
</dbReference>
<evidence type="ECO:0000313" key="11">
    <source>
        <dbReference type="Proteomes" id="UP000054092"/>
    </source>
</evidence>
<comment type="caution">
    <text evidence="10">The sequence shown here is derived from an EMBL/GenBank/DDBJ whole genome shotgun (WGS) entry which is preliminary data.</text>
</comment>
<dbReference type="InterPro" id="IPR013783">
    <property type="entry name" value="Ig-like_fold"/>
</dbReference>
<keyword evidence="3" id="KW-0378">Hydrolase</keyword>
<dbReference type="SMART" id="SM00642">
    <property type="entry name" value="Aamy"/>
    <property type="match status" value="1"/>
</dbReference>
<dbReference type="InterPro" id="IPR013780">
    <property type="entry name" value="Glyco_hydro_b"/>
</dbReference>
<dbReference type="CDD" id="cd02860">
    <property type="entry name" value="E_set_Pullulanase"/>
    <property type="match status" value="1"/>
</dbReference>
<dbReference type="CDD" id="cd11341">
    <property type="entry name" value="AmyAc_Pullulanase_LD-like"/>
    <property type="match status" value="1"/>
</dbReference>
<feature type="domain" description="Glycosyl hydrolase family 13 catalytic" evidence="9">
    <location>
        <begin position="362"/>
        <end position="753"/>
    </location>
</feature>
<dbReference type="GO" id="GO:0005975">
    <property type="term" value="P:carbohydrate metabolic process"/>
    <property type="evidence" value="ECO:0007669"/>
    <property type="project" value="InterPro"/>
</dbReference>
<evidence type="ECO:0000256" key="8">
    <source>
        <dbReference type="ARBA" id="ARBA00031076"/>
    </source>
</evidence>
<organism evidence="10 11">
    <name type="scientific">Mesotoga prima</name>
    <dbReference type="NCBI Taxonomy" id="1184387"/>
    <lineage>
        <taxon>Bacteria</taxon>
        <taxon>Thermotogati</taxon>
        <taxon>Thermotogota</taxon>
        <taxon>Thermotogae</taxon>
        <taxon>Kosmotogales</taxon>
        <taxon>Kosmotogaceae</taxon>
        <taxon>Mesotoga</taxon>
    </lineage>
</organism>
<dbReference type="InterPro" id="IPR004193">
    <property type="entry name" value="Glyco_hydro_13_N"/>
</dbReference>
<dbReference type="GO" id="GO:0051060">
    <property type="term" value="F:pullulanase activity"/>
    <property type="evidence" value="ECO:0007669"/>
    <property type="project" value="UniProtKB-EC"/>
</dbReference>
<dbReference type="Pfam" id="PF03714">
    <property type="entry name" value="PUD"/>
    <property type="match status" value="1"/>
</dbReference>
<dbReference type="Gene3D" id="2.60.40.1110">
    <property type="match status" value="1"/>
</dbReference>
<dbReference type="SMR" id="A0A117M376"/>
<dbReference type="AlphaFoldDB" id="A0A117M376"/>
<dbReference type="Gene3D" id="2.60.40.10">
    <property type="entry name" value="Immunoglobulins"/>
    <property type="match status" value="1"/>
</dbReference>
<dbReference type="InterPro" id="IPR014756">
    <property type="entry name" value="Ig_E-set"/>
</dbReference>
<dbReference type="EMBL" id="LGGP01000029">
    <property type="protein sequence ID" value="KUK81862.1"/>
    <property type="molecule type" value="Genomic_DNA"/>
</dbReference>
<evidence type="ECO:0000259" key="9">
    <source>
        <dbReference type="SMART" id="SM00642"/>
    </source>
</evidence>
<keyword evidence="4" id="KW-0326">Glycosidase</keyword>
<evidence type="ECO:0000256" key="5">
    <source>
        <dbReference type="ARBA" id="ARBA00023965"/>
    </source>
</evidence>
<dbReference type="CDD" id="cd10315">
    <property type="entry name" value="CBM41_pullulanase"/>
    <property type="match status" value="1"/>
</dbReference>
<name>A0A117M376_9BACT</name>
<dbReference type="InterPro" id="IPR011840">
    <property type="entry name" value="PulA_typeI"/>
</dbReference>
<accession>A0A117M376</accession>
<dbReference type="SUPFAM" id="SSF49452">
    <property type="entry name" value="Starch-binding domain-like"/>
    <property type="match status" value="1"/>
</dbReference>
<comment type="catalytic activity">
    <reaction evidence="5">
        <text>Hydrolysis of (1-&gt;6)-alpha-D-glucosidic linkages in pullulan, amylopectin and glycogen, and in the alpha- and beta-limit dextrins of amylopectin and glycogen.</text>
        <dbReference type="EC" id="3.2.1.41"/>
    </reaction>
</comment>
<evidence type="ECO:0000256" key="7">
    <source>
        <dbReference type="ARBA" id="ARBA00029618"/>
    </source>
</evidence>
<keyword evidence="2" id="KW-0732">Signal</keyword>
<dbReference type="EC" id="3.2.1.41" evidence="6"/>
<dbReference type="NCBIfam" id="TIGR02104">
    <property type="entry name" value="pulA_typeI"/>
    <property type="match status" value="1"/>
</dbReference>
<dbReference type="InterPro" id="IPR013784">
    <property type="entry name" value="Carb-bd-like_fold"/>
</dbReference>
<dbReference type="Pfam" id="PF02922">
    <property type="entry name" value="CBM_48"/>
    <property type="match status" value="1"/>
</dbReference>
<dbReference type="SUPFAM" id="SSF81296">
    <property type="entry name" value="E set domains"/>
    <property type="match status" value="1"/>
</dbReference>
<sequence>MKRVLFFLVIIFGTTIFAFTGESMGKSSADYSAETVIIIHYHRYDNNYDGWNLWVWPDKPKSMDGKSYSFDKIDDFGVTSIVRLPDKHSRLGFIVRLREWEKKDIAVDRFVDIPESGVVEIWVVEGEEEFLFDPEKIDLTPKVKIAFLDSLTEILASLSAPVDTKTAAPKVTLNGSVLKIERFEKADPTDISTTNYVKIVLSEPIAAENVNKQLSLEIEGFLSSEVIIRKALDDPQFYYDKELGSIYSESKTVFRVWSPVSSSATVILFEDLYSEVYTEVPMSKIEAGVWEATVEGDQHLKAYKYRFFSYGKERETVDIYSRAVTRNSERSVVIDHNKAVFDGWTGHKIPPFAKPEDAVIYEIHVGDMTSDSNTDIESKGKYLGLTERGKTGPDGVTAGLDHIIELGVTHVHIMPFNDIHYIDEGVDGQYGWGYDPYLYMVPEGHYSTDPYDPLSRIAESKMMIKAFHDNGIRVILDTVYNHTATTGSSSPFDQTVPYYFYRTDRTGDYLNGTGVGNEIATERPMMRKHILDTVKMWVQDYRIDGFRFDLMGLIDRDTVLAIDRELHAIDESILLYGEPWGGWGATITFGKGDQRGTGVAVFNDNLRDAIRGSVFDPKVKGFALGSRAKERRIMRGIVGSIDYSNDIKDFADDPAETINYVSAHDNQTLWDKNSAAMPDAPKELLISAQKLSNAIVILSQGIPFLHGGVDFARTKYGNENSYNAGVELNKMDYSRKAEFIDLFEYYKALIHLRNNHPAFRMGSAEEISKNLKFLDAPRNIVAFTIDGRAVGDSWDEILVIFNGNLEPSEINLPDESWNLVADKDRVSEDAFERLSGKVILAPVSTYILHK</sequence>
<dbReference type="Gene3D" id="2.60.40.1180">
    <property type="entry name" value="Golgi alpha-mannosidase II"/>
    <property type="match status" value="1"/>
</dbReference>
<dbReference type="SUPFAM" id="SSF51445">
    <property type="entry name" value="(Trans)glycosidases"/>
    <property type="match status" value="1"/>
</dbReference>
<evidence type="ECO:0000256" key="2">
    <source>
        <dbReference type="ARBA" id="ARBA00022729"/>
    </source>
</evidence>
<evidence type="ECO:0000256" key="4">
    <source>
        <dbReference type="ARBA" id="ARBA00023295"/>
    </source>
</evidence>
<comment type="similarity">
    <text evidence="1">Belongs to the glycosyl hydrolase 13 family.</text>
</comment>
<evidence type="ECO:0000256" key="6">
    <source>
        <dbReference type="ARBA" id="ARBA00024062"/>
    </source>
</evidence>
<protein>
    <recommendedName>
        <fullName evidence="6">pullulanase</fullName>
        <ecNumber evidence="6">3.2.1.41</ecNumber>
    </recommendedName>
    <alternativeName>
        <fullName evidence="7">Alpha-dextrin endo-1,6-alpha-glucosidase</fullName>
    </alternativeName>
    <alternativeName>
        <fullName evidence="8">Pullulan 6-glucanohydrolase</fullName>
    </alternativeName>
</protein>
<dbReference type="InterPro" id="IPR006047">
    <property type="entry name" value="GH13_cat_dom"/>
</dbReference>
<dbReference type="InterPro" id="IPR005323">
    <property type="entry name" value="CBM41_pullulanase"/>
</dbReference>